<accession>L7UJ23</accession>
<protein>
    <submittedName>
        <fullName evidence="1">Uncharacterized protein</fullName>
    </submittedName>
</protein>
<organism evidence="1 2">
    <name type="scientific">Myxococcus stipitatus (strain DSM 14675 / JCM 12634 / Mx s8)</name>
    <dbReference type="NCBI Taxonomy" id="1278073"/>
    <lineage>
        <taxon>Bacteria</taxon>
        <taxon>Pseudomonadati</taxon>
        <taxon>Myxococcota</taxon>
        <taxon>Myxococcia</taxon>
        <taxon>Myxococcales</taxon>
        <taxon>Cystobacterineae</taxon>
        <taxon>Myxococcaceae</taxon>
        <taxon>Myxococcus</taxon>
    </lineage>
</organism>
<dbReference type="RefSeq" id="WP_015353219.1">
    <property type="nucleotide sequence ID" value="NC_020126.1"/>
</dbReference>
<dbReference type="KEGG" id="msd:MYSTI_07694"/>
<name>L7UJ23_MYXSD</name>
<dbReference type="AlphaFoldDB" id="L7UJ23"/>
<dbReference type="OrthoDB" id="7172369at2"/>
<proteinExistence type="predicted"/>
<dbReference type="Proteomes" id="UP000011131">
    <property type="component" value="Chromosome"/>
</dbReference>
<dbReference type="HOGENOM" id="CLU_1842972_0_0_7"/>
<keyword evidence="2" id="KW-1185">Reference proteome</keyword>
<dbReference type="STRING" id="1278073.MYSTI_07694"/>
<gene>
    <name evidence="1" type="ordered locus">MYSTI_07694</name>
</gene>
<sequence>MRRTQGDTFTSAYSIQAYSDGCVVYEGRDLVESQGRHEFRLTEAQLGHLRKLLTTHVRTEEVYGDAEGRHYACPHGELNAPGIVLLAPEVGVTRPICYPDYASMAYPSMLGGVDYAIDEVLGSARWTGCKHRVTGLGGC</sequence>
<dbReference type="PATRIC" id="fig|1278073.3.peg.7826"/>
<evidence type="ECO:0000313" key="1">
    <source>
        <dbReference type="EMBL" id="AGC48966.1"/>
    </source>
</evidence>
<reference evidence="1 2" key="1">
    <citation type="journal article" date="2013" name="Genome Announc.">
        <title>Complete genome sequence of Myxococcus stipitatus strain DSM 14675, a fruiting myxobacterium.</title>
        <authorList>
            <person name="Huntley S."/>
            <person name="Kneip S."/>
            <person name="Treuner-Lange A."/>
            <person name="Sogaard-Andersen L."/>
        </authorList>
    </citation>
    <scope>NUCLEOTIDE SEQUENCE [LARGE SCALE GENOMIC DNA]</scope>
    <source>
        <strain evidence="2">DSM 14675 / JCM 12634 / Mx s8</strain>
    </source>
</reference>
<dbReference type="EMBL" id="CP004025">
    <property type="protein sequence ID" value="AGC48966.1"/>
    <property type="molecule type" value="Genomic_DNA"/>
</dbReference>
<evidence type="ECO:0000313" key="2">
    <source>
        <dbReference type="Proteomes" id="UP000011131"/>
    </source>
</evidence>